<dbReference type="InterPro" id="IPR034672">
    <property type="entry name" value="SIK"/>
</dbReference>
<dbReference type="InterPro" id="IPR008271">
    <property type="entry name" value="Ser/Thr_kinase_AS"/>
</dbReference>
<keyword evidence="10" id="KW-0418">Kinase</keyword>
<dbReference type="CDD" id="cd14071">
    <property type="entry name" value="STKc_SIK"/>
    <property type="match status" value="1"/>
</dbReference>
<evidence type="ECO:0000256" key="13">
    <source>
        <dbReference type="ARBA" id="ARBA00047899"/>
    </source>
</evidence>
<dbReference type="GO" id="GO:0000226">
    <property type="term" value="P:microtubule cytoskeleton organization"/>
    <property type="evidence" value="ECO:0007669"/>
    <property type="project" value="TreeGrafter"/>
</dbReference>
<dbReference type="GO" id="GO:0035556">
    <property type="term" value="P:intracellular signal transduction"/>
    <property type="evidence" value="ECO:0007669"/>
    <property type="project" value="Ensembl"/>
</dbReference>
<feature type="domain" description="Protein kinase" evidence="17">
    <location>
        <begin position="33"/>
        <end position="284"/>
    </location>
</feature>
<protein>
    <recommendedName>
        <fullName evidence="3">non-specific serine/threonine protein kinase</fullName>
        <ecNumber evidence="3">2.7.11.1</ecNumber>
    </recommendedName>
</protein>
<dbReference type="FunFam" id="1.10.510.10:FF:000154">
    <property type="entry name" value="Serine/threonine-protein kinase SIK2"/>
    <property type="match status" value="1"/>
</dbReference>
<comment type="catalytic activity">
    <reaction evidence="13">
        <text>L-threonyl-[protein] + ATP = O-phospho-L-threonyl-[protein] + ADP + H(+)</text>
        <dbReference type="Rhea" id="RHEA:46608"/>
        <dbReference type="Rhea" id="RHEA-COMP:11060"/>
        <dbReference type="Rhea" id="RHEA-COMP:11605"/>
        <dbReference type="ChEBI" id="CHEBI:15378"/>
        <dbReference type="ChEBI" id="CHEBI:30013"/>
        <dbReference type="ChEBI" id="CHEBI:30616"/>
        <dbReference type="ChEBI" id="CHEBI:61977"/>
        <dbReference type="ChEBI" id="CHEBI:456216"/>
        <dbReference type="EC" id="2.7.11.1"/>
    </reaction>
</comment>
<keyword evidence="4" id="KW-0963">Cytoplasm</keyword>
<evidence type="ECO:0000256" key="2">
    <source>
        <dbReference type="ARBA" id="ARBA00004496"/>
    </source>
</evidence>
<evidence type="ECO:0000256" key="12">
    <source>
        <dbReference type="ARBA" id="ARBA00022842"/>
    </source>
</evidence>
<comment type="catalytic activity">
    <reaction evidence="14">
        <text>L-seryl-[protein] + ATP = O-phospho-L-seryl-[protein] + ADP + H(+)</text>
        <dbReference type="Rhea" id="RHEA:17989"/>
        <dbReference type="Rhea" id="RHEA-COMP:9863"/>
        <dbReference type="Rhea" id="RHEA-COMP:11604"/>
        <dbReference type="ChEBI" id="CHEBI:15378"/>
        <dbReference type="ChEBI" id="CHEBI:29999"/>
        <dbReference type="ChEBI" id="CHEBI:30616"/>
        <dbReference type="ChEBI" id="CHEBI:83421"/>
        <dbReference type="ChEBI" id="CHEBI:456216"/>
        <dbReference type="EC" id="2.7.11.1"/>
    </reaction>
</comment>
<evidence type="ECO:0000256" key="11">
    <source>
        <dbReference type="ARBA" id="ARBA00022840"/>
    </source>
</evidence>
<dbReference type="InterPro" id="IPR017441">
    <property type="entry name" value="Protein_kinase_ATP_BS"/>
</dbReference>
<keyword evidence="8" id="KW-0479">Metal-binding</keyword>
<evidence type="ECO:0000256" key="7">
    <source>
        <dbReference type="ARBA" id="ARBA00022679"/>
    </source>
</evidence>
<dbReference type="PANTHER" id="PTHR24346">
    <property type="entry name" value="MAP/MICROTUBULE AFFINITY-REGULATING KINASE"/>
    <property type="match status" value="1"/>
</dbReference>
<dbReference type="InterPro" id="IPR015940">
    <property type="entry name" value="UBA"/>
</dbReference>
<dbReference type="AlphaFoldDB" id="A0A8D0E7F1"/>
<dbReference type="GO" id="GO:0036503">
    <property type="term" value="P:ERAD pathway"/>
    <property type="evidence" value="ECO:0007669"/>
    <property type="project" value="Ensembl"/>
</dbReference>
<keyword evidence="11 15" id="KW-0067">ATP-binding</keyword>
<dbReference type="GeneTree" id="ENSGT00940000156445"/>
<evidence type="ECO:0000256" key="10">
    <source>
        <dbReference type="ARBA" id="ARBA00022777"/>
    </source>
</evidence>
<reference evidence="19" key="1">
    <citation type="submission" date="2025-08" db="UniProtKB">
        <authorList>
            <consortium name="Ensembl"/>
        </authorList>
    </citation>
    <scope>IDENTIFICATION</scope>
</reference>
<keyword evidence="20" id="KW-1185">Reference proteome</keyword>
<dbReference type="CDD" id="cd14409">
    <property type="entry name" value="UBA_SIK2"/>
    <property type="match status" value="1"/>
</dbReference>
<dbReference type="InterPro" id="IPR057380">
    <property type="entry name" value="UBA_SIK1/2/3"/>
</dbReference>
<dbReference type="EC" id="2.7.11.1" evidence="3"/>
<evidence type="ECO:0000313" key="19">
    <source>
        <dbReference type="Ensembl" id="ENSSMRP00000027609.1"/>
    </source>
</evidence>
<evidence type="ECO:0000256" key="9">
    <source>
        <dbReference type="ARBA" id="ARBA00022741"/>
    </source>
</evidence>
<dbReference type="OMA" id="GPPMTIR"/>
<evidence type="ECO:0000313" key="20">
    <source>
        <dbReference type="Proteomes" id="UP000694421"/>
    </source>
</evidence>
<evidence type="ECO:0000256" key="6">
    <source>
        <dbReference type="ARBA" id="ARBA00022553"/>
    </source>
</evidence>
<keyword evidence="9 15" id="KW-0547">Nucleotide-binding</keyword>
<dbReference type="PROSITE" id="PS50011">
    <property type="entry name" value="PROTEIN_KINASE_DOM"/>
    <property type="match status" value="1"/>
</dbReference>
<keyword evidence="7" id="KW-0808">Transferase</keyword>
<dbReference type="InterPro" id="IPR011009">
    <property type="entry name" value="Kinase-like_dom_sf"/>
</dbReference>
<feature type="region of interest" description="Disordered" evidence="16">
    <location>
        <begin position="839"/>
        <end position="883"/>
    </location>
</feature>
<evidence type="ECO:0000256" key="1">
    <source>
        <dbReference type="ARBA" id="ARBA00001946"/>
    </source>
</evidence>
<evidence type="ECO:0000256" key="16">
    <source>
        <dbReference type="SAM" id="MobiDB-lite"/>
    </source>
</evidence>
<dbReference type="GO" id="GO:0005789">
    <property type="term" value="C:endoplasmic reticulum membrane"/>
    <property type="evidence" value="ECO:0007669"/>
    <property type="project" value="Ensembl"/>
</dbReference>
<reference evidence="19" key="2">
    <citation type="submission" date="2025-09" db="UniProtKB">
        <authorList>
            <consortium name="Ensembl"/>
        </authorList>
    </citation>
    <scope>IDENTIFICATION</scope>
</reference>
<dbReference type="Pfam" id="PF23312">
    <property type="entry name" value="UBA_SIK3"/>
    <property type="match status" value="1"/>
</dbReference>
<feature type="region of interest" description="Disordered" evidence="16">
    <location>
        <begin position="763"/>
        <end position="791"/>
    </location>
</feature>
<dbReference type="GO" id="GO:0000287">
    <property type="term" value="F:magnesium ion binding"/>
    <property type="evidence" value="ECO:0007669"/>
    <property type="project" value="Ensembl"/>
</dbReference>
<dbReference type="PROSITE" id="PS00108">
    <property type="entry name" value="PROTEIN_KINASE_ST"/>
    <property type="match status" value="1"/>
</dbReference>
<dbReference type="GO" id="GO:0005524">
    <property type="term" value="F:ATP binding"/>
    <property type="evidence" value="ECO:0007669"/>
    <property type="project" value="UniProtKB-UniRule"/>
</dbReference>
<feature type="compositionally biased region" description="Polar residues" evidence="16">
    <location>
        <begin position="842"/>
        <end position="883"/>
    </location>
</feature>
<feature type="domain" description="UBA" evidence="18">
    <location>
        <begin position="308"/>
        <end position="348"/>
    </location>
</feature>
<name>A0A8D0E7F1_SALMN</name>
<evidence type="ECO:0000256" key="15">
    <source>
        <dbReference type="PROSITE-ProRule" id="PRU10141"/>
    </source>
</evidence>
<keyword evidence="6" id="KW-0597">Phosphoprotein</keyword>
<sequence>MVMAEPRRLPPAAALLLQPPRGGGSGPVRVGFYEIEGTLGKGNFAVVKLGRHRITRSEVAIKIIDKSQLDSVNLEKIYREVQIMKMLDHPHIIKLYQVMETKSMLYLVTEYAKNGEIFDYLANHGRLSETEARRKFWQILSAVEYCHSRKIVHRDLKAENLLLDNNMNIKIADFGFGNFYKIGEPLTTWCGSPPYAAPEVFEGQQYEGPQLDIWSMGVVLYVLVCGALPFDGPTLPILRQRVLEGRFRIPYFMSEECEHLIRRMLVLDPSKRLTIAQIKEHKWMLVEVPVQRPVLYSQGQENEPSIGEYNEQVLRLMHSLGIDQQKTIESLQNKSYNHFAAIYFLLIERLKSHRSSFPVEQRLDSRQRRPSTIAEQTVAKAQAAAAPINLRPQNVRLLRSPGLPPNSAAEAFSFSPSACQAESAFMEEERIDTPKVNGCLLDPVPPVLGRKGCQSLPSSMMETSIDEGIETEGECEEDPAYAFAALQATRCGKRRHTLAEVTNQLVVMPATGKVFSMDENQSLSSVDSEYDMGSIQNDLNFLEDNPSLKEMVLANQPAPRMTPPFIGLRPANPAMQALASHKREAHNRSPVSFREGRRASDTSLTQGIVAFRQHLQNLARTKGILELNKVQLLYEQMRSEDEPAVVSTAPHLQDLGNSLQQEEAVSPFPNGLHPHLLSRRQSLETQYLQHQLQKPNLLSKAQNACQVFCKELPRSLEQQLQEHRLHQKRLFLQKQSQLQAYFNQMQIAENAYPRPNQLPLACHEDQQQQQQTPTAPQFSMGQPLSPVMEPSVEQMPYDPFLRQYQKLQLDHPSSAPIHSSPRLPSQIPLQQHPYQTGELLVGSSSEPDYASQHQYPLDPTQQGSVAMTDNQRSAGSPGSQSNYEALGLAELPGLFDCEMMETVDSQHGGYVLVN</sequence>
<dbReference type="GO" id="GO:0008610">
    <property type="term" value="P:lipid biosynthetic process"/>
    <property type="evidence" value="ECO:0007669"/>
    <property type="project" value="Ensembl"/>
</dbReference>
<dbReference type="Ensembl" id="ENSSMRT00000032239.1">
    <property type="protein sequence ID" value="ENSSMRP00000027609.1"/>
    <property type="gene ID" value="ENSSMRG00000021290.1"/>
</dbReference>
<evidence type="ECO:0000256" key="3">
    <source>
        <dbReference type="ARBA" id="ARBA00012513"/>
    </source>
</evidence>
<dbReference type="Pfam" id="PF00069">
    <property type="entry name" value="Pkinase"/>
    <property type="match status" value="1"/>
</dbReference>
<comment type="subcellular location">
    <subcellularLocation>
        <location evidence="2">Cytoplasm</location>
    </subcellularLocation>
</comment>
<dbReference type="GO" id="GO:0050321">
    <property type="term" value="F:tau-protein kinase activity"/>
    <property type="evidence" value="ECO:0007669"/>
    <property type="project" value="TreeGrafter"/>
</dbReference>
<dbReference type="InterPro" id="IPR000719">
    <property type="entry name" value="Prot_kinase_dom"/>
</dbReference>
<evidence type="ECO:0000259" key="18">
    <source>
        <dbReference type="PROSITE" id="PS50030"/>
    </source>
</evidence>
<dbReference type="Gene3D" id="1.10.510.10">
    <property type="entry name" value="Transferase(Phosphotransferase) domain 1"/>
    <property type="match status" value="1"/>
</dbReference>
<dbReference type="PROSITE" id="PS50030">
    <property type="entry name" value="UBA"/>
    <property type="match status" value="1"/>
</dbReference>
<dbReference type="Proteomes" id="UP000694421">
    <property type="component" value="Unplaced"/>
</dbReference>
<evidence type="ECO:0000259" key="17">
    <source>
        <dbReference type="PROSITE" id="PS50011"/>
    </source>
</evidence>
<dbReference type="SMART" id="SM00220">
    <property type="entry name" value="S_TKc"/>
    <property type="match status" value="1"/>
</dbReference>
<accession>A0A8D0E7F1</accession>
<proteinExistence type="predicted"/>
<evidence type="ECO:0000256" key="8">
    <source>
        <dbReference type="ARBA" id="ARBA00022723"/>
    </source>
</evidence>
<evidence type="ECO:0000256" key="4">
    <source>
        <dbReference type="ARBA" id="ARBA00022490"/>
    </source>
</evidence>
<feature type="compositionally biased region" description="Polar residues" evidence="16">
    <location>
        <begin position="772"/>
        <end position="782"/>
    </location>
</feature>
<evidence type="ECO:0000256" key="14">
    <source>
        <dbReference type="ARBA" id="ARBA00048679"/>
    </source>
</evidence>
<keyword evidence="5" id="KW-0723">Serine/threonine-protein kinase</keyword>
<feature type="binding site" evidence="15">
    <location>
        <position position="62"/>
    </location>
    <ligand>
        <name>ATP</name>
        <dbReference type="ChEBI" id="CHEBI:30616"/>
    </ligand>
</feature>
<dbReference type="GO" id="GO:0106310">
    <property type="term" value="F:protein serine kinase activity"/>
    <property type="evidence" value="ECO:0007669"/>
    <property type="project" value="Ensembl"/>
</dbReference>
<dbReference type="PANTHER" id="PTHR24346:SF38">
    <property type="entry name" value="NON-SPECIFIC SERINE_THREONINE PROTEIN KINASE"/>
    <property type="match status" value="1"/>
</dbReference>
<dbReference type="PROSITE" id="PS00107">
    <property type="entry name" value="PROTEIN_KINASE_ATP"/>
    <property type="match status" value="1"/>
</dbReference>
<dbReference type="FunFam" id="3.30.200.20:FF:000003">
    <property type="entry name" value="Non-specific serine/threonine protein kinase"/>
    <property type="match status" value="1"/>
</dbReference>
<keyword evidence="12" id="KW-0460">Magnesium</keyword>
<comment type="cofactor">
    <cofactor evidence="1">
        <name>Mg(2+)</name>
        <dbReference type="ChEBI" id="CHEBI:18420"/>
    </cofactor>
</comment>
<dbReference type="SUPFAM" id="SSF56112">
    <property type="entry name" value="Protein kinase-like (PK-like)"/>
    <property type="match status" value="1"/>
</dbReference>
<organism evidence="19 20">
    <name type="scientific">Salvator merianae</name>
    <name type="common">Argentine black and white tegu</name>
    <name type="synonym">Tupinambis merianae</name>
    <dbReference type="NCBI Taxonomy" id="96440"/>
    <lineage>
        <taxon>Eukaryota</taxon>
        <taxon>Metazoa</taxon>
        <taxon>Chordata</taxon>
        <taxon>Craniata</taxon>
        <taxon>Vertebrata</taxon>
        <taxon>Euteleostomi</taxon>
        <taxon>Lepidosauria</taxon>
        <taxon>Squamata</taxon>
        <taxon>Bifurcata</taxon>
        <taxon>Unidentata</taxon>
        <taxon>Episquamata</taxon>
        <taxon>Laterata</taxon>
        <taxon>Teiioidea</taxon>
        <taxon>Teiidae</taxon>
        <taxon>Salvator</taxon>
    </lineage>
</organism>
<evidence type="ECO:0000256" key="5">
    <source>
        <dbReference type="ARBA" id="ARBA00022527"/>
    </source>
</evidence>